<evidence type="ECO:0000313" key="3">
    <source>
        <dbReference type="Proteomes" id="UP001597097"/>
    </source>
</evidence>
<keyword evidence="1" id="KW-1133">Transmembrane helix</keyword>
<gene>
    <name evidence="2" type="ORF">ACFSJ0_08785</name>
</gene>
<reference evidence="3" key="1">
    <citation type="journal article" date="2019" name="Int. J. Syst. Evol. Microbiol.">
        <title>The Global Catalogue of Microorganisms (GCM) 10K type strain sequencing project: providing services to taxonomists for standard genome sequencing and annotation.</title>
        <authorList>
            <consortium name="The Broad Institute Genomics Platform"/>
            <consortium name="The Broad Institute Genome Sequencing Center for Infectious Disease"/>
            <person name="Wu L."/>
            <person name="Ma J."/>
        </authorList>
    </citation>
    <scope>NUCLEOTIDE SEQUENCE [LARGE SCALE GENOMIC DNA]</scope>
    <source>
        <strain evidence="3">CGMCC 1.15399</strain>
    </source>
</reference>
<evidence type="ECO:0000256" key="1">
    <source>
        <dbReference type="SAM" id="Phobius"/>
    </source>
</evidence>
<evidence type="ECO:0008006" key="4">
    <source>
        <dbReference type="Google" id="ProtNLM"/>
    </source>
</evidence>
<protein>
    <recommendedName>
        <fullName evidence="4">ABC transporter permease</fullName>
    </recommendedName>
</protein>
<sequence>MTNSGVDLGLGTDYLLPAWAGAVVLLGYALLASATTIRRDIT</sequence>
<feature type="transmembrane region" description="Helical" evidence="1">
    <location>
        <begin position="14"/>
        <end position="37"/>
    </location>
</feature>
<keyword evidence="1" id="KW-0812">Transmembrane</keyword>
<proteinExistence type="predicted"/>
<organism evidence="2 3">
    <name type="scientific">Nonomuraea guangzhouensis</name>
    <dbReference type="NCBI Taxonomy" id="1291555"/>
    <lineage>
        <taxon>Bacteria</taxon>
        <taxon>Bacillati</taxon>
        <taxon>Actinomycetota</taxon>
        <taxon>Actinomycetes</taxon>
        <taxon>Streptosporangiales</taxon>
        <taxon>Streptosporangiaceae</taxon>
        <taxon>Nonomuraea</taxon>
    </lineage>
</organism>
<name>A0ABW4G331_9ACTN</name>
<dbReference type="EMBL" id="JBHUCM010000008">
    <property type="protein sequence ID" value="MFD1537126.1"/>
    <property type="molecule type" value="Genomic_DNA"/>
</dbReference>
<evidence type="ECO:0000313" key="2">
    <source>
        <dbReference type="EMBL" id="MFD1537126.1"/>
    </source>
</evidence>
<dbReference type="Proteomes" id="UP001597097">
    <property type="component" value="Unassembled WGS sequence"/>
</dbReference>
<keyword evidence="1" id="KW-0472">Membrane</keyword>
<keyword evidence="3" id="KW-1185">Reference proteome</keyword>
<dbReference type="RefSeq" id="WP_281429041.1">
    <property type="nucleotide sequence ID" value="NZ_JAHKRM010000027.1"/>
</dbReference>
<accession>A0ABW4G331</accession>
<comment type="caution">
    <text evidence="2">The sequence shown here is derived from an EMBL/GenBank/DDBJ whole genome shotgun (WGS) entry which is preliminary data.</text>
</comment>